<dbReference type="RefSeq" id="WP_251798405.1">
    <property type="nucleotide sequence ID" value="NZ_JAMQOL010000016.1"/>
</dbReference>
<protein>
    <submittedName>
        <fullName evidence="1">Uncharacterized protein</fullName>
    </submittedName>
</protein>
<organism evidence="1 2">
    <name type="scientific">Paractinoplanes hotanensis</name>
    <dbReference type="NCBI Taxonomy" id="2906497"/>
    <lineage>
        <taxon>Bacteria</taxon>
        <taxon>Bacillati</taxon>
        <taxon>Actinomycetota</taxon>
        <taxon>Actinomycetes</taxon>
        <taxon>Micromonosporales</taxon>
        <taxon>Micromonosporaceae</taxon>
        <taxon>Paractinoplanes</taxon>
    </lineage>
</organism>
<dbReference type="Proteomes" id="UP001523216">
    <property type="component" value="Unassembled WGS sequence"/>
</dbReference>
<evidence type="ECO:0000313" key="2">
    <source>
        <dbReference type="Proteomes" id="UP001523216"/>
    </source>
</evidence>
<dbReference type="EMBL" id="JAMQOL010000016">
    <property type="protein sequence ID" value="MCM4078563.1"/>
    <property type="molecule type" value="Genomic_DNA"/>
</dbReference>
<name>A0ABT0XXP5_9ACTN</name>
<accession>A0ABT0XXP5</accession>
<evidence type="ECO:0000313" key="1">
    <source>
        <dbReference type="EMBL" id="MCM4078563.1"/>
    </source>
</evidence>
<proteinExistence type="predicted"/>
<reference evidence="1 2" key="1">
    <citation type="submission" date="2022-06" db="EMBL/GenBank/DDBJ databases">
        <title>Actinoplanes abujensis sp. nov., isolated from Nigerian arid soil.</title>
        <authorList>
            <person name="Ding P."/>
        </authorList>
    </citation>
    <scope>NUCLEOTIDE SEQUENCE [LARGE SCALE GENOMIC DNA]</scope>
    <source>
        <strain evidence="2">TRM88002</strain>
    </source>
</reference>
<comment type="caution">
    <text evidence="1">The sequence shown here is derived from an EMBL/GenBank/DDBJ whole genome shotgun (WGS) entry which is preliminary data.</text>
</comment>
<keyword evidence="2" id="KW-1185">Reference proteome</keyword>
<sequence length="134" mass="14818">MRYLTRGFAIGALNRGHPVEQFLGSVDAPAGVRAVRWATVWQSQLGYEAWSYDIEDLDDDQFLDLMEFPPVGSDSDDGPGAVFLGRVDDPDEALRLAEEGVRASPARWVNHGVAGKDYADLVRARRNGQEWPTA</sequence>
<gene>
    <name evidence="1" type="ORF">LXN57_13390</name>
</gene>